<protein>
    <recommendedName>
        <fullName evidence="10">UDP-MurNAc-pentapeptide synthetase</fullName>
    </recommendedName>
</protein>
<dbReference type="SUPFAM" id="SSF53244">
    <property type="entry name" value="MurD-like peptide ligases, peptide-binding domain"/>
    <property type="match status" value="1"/>
</dbReference>
<dbReference type="InterPro" id="IPR004101">
    <property type="entry name" value="Mur_ligase_C"/>
</dbReference>
<proteinExistence type="inferred from homology"/>
<evidence type="ECO:0000256" key="1">
    <source>
        <dbReference type="ARBA" id="ARBA00022490"/>
    </source>
</evidence>
<dbReference type="GO" id="GO:0051301">
    <property type="term" value="P:cell division"/>
    <property type="evidence" value="ECO:0007669"/>
    <property type="project" value="UniProtKB-KW"/>
</dbReference>
<keyword evidence="8" id="KW-0131">Cell cycle</keyword>
<name>A0A6J6CGT2_9ZZZZ</name>
<dbReference type="GO" id="GO:0005524">
    <property type="term" value="F:ATP binding"/>
    <property type="evidence" value="ECO:0007669"/>
    <property type="project" value="UniProtKB-KW"/>
</dbReference>
<keyword evidence="1" id="KW-0963">Cytoplasm</keyword>
<feature type="domain" description="Mur ligase central" evidence="13">
    <location>
        <begin position="115"/>
        <end position="301"/>
    </location>
</feature>
<keyword evidence="9" id="KW-0961">Cell wall biogenesis/degradation</keyword>
<dbReference type="GO" id="GO:0047480">
    <property type="term" value="F:UDP-N-acetylmuramoyl-tripeptide-D-alanyl-D-alanine ligase activity"/>
    <property type="evidence" value="ECO:0007669"/>
    <property type="project" value="InterPro"/>
</dbReference>
<dbReference type="InterPro" id="IPR036615">
    <property type="entry name" value="Mur_ligase_C_dom_sf"/>
</dbReference>
<dbReference type="InterPro" id="IPR051046">
    <property type="entry name" value="MurCDEF_CellWall_CoF430Synth"/>
</dbReference>
<dbReference type="Pfam" id="PF02875">
    <property type="entry name" value="Mur_ligase_C"/>
    <property type="match status" value="1"/>
</dbReference>
<dbReference type="Gene3D" id="3.40.1190.10">
    <property type="entry name" value="Mur-like, catalytic domain"/>
    <property type="match status" value="1"/>
</dbReference>
<evidence type="ECO:0000256" key="2">
    <source>
        <dbReference type="ARBA" id="ARBA00022598"/>
    </source>
</evidence>
<sequence>MIPMALSEISSILKGDLVLPAGVEDSHVISGFSDTDSRLIEPGWIFFAKPGEETDGHLFIPQAIERGAALLVVDRAVNASVPHIIVPDTVEALADLAREVVSRVRSRGRLKIIGITGSNGKTTTKNLVAALCAEHGETVWPKASFNNEVGAPLTMLRVTFDTKFLVLELGASGIGHIERLTRIAPLDIAVALMVGLAHAGEFGGIENTIIAKTEIIRGLVPGGVSILNRDDPRVRLMAEVAPGPIRWFGLSEGCDYRASRISTSLSGTSFTLETDGESRLVQFKVLGEHHVMNALAAIAVARELGFPLDAVLATLSEVSRAERWRMEVLTGNAFTVINDAYNASPDSMAAALKTLVQVAPAGSRTIAVLGEMAELGEFSGEEHDRIALLVVRLNIDALVVVGEEARRLHISAINEGSWDGESVYFASPDEAYDYVVSHVAPGDVILVKSSNSANLRFLGDRLGEVSA</sequence>
<keyword evidence="6" id="KW-0133">Cell shape</keyword>
<keyword evidence="5" id="KW-0067">ATP-binding</keyword>
<dbReference type="HAMAP" id="MF_02019">
    <property type="entry name" value="MurF"/>
    <property type="match status" value="1"/>
</dbReference>
<evidence type="ECO:0000256" key="6">
    <source>
        <dbReference type="ARBA" id="ARBA00022960"/>
    </source>
</evidence>
<dbReference type="SUPFAM" id="SSF63418">
    <property type="entry name" value="MurE/MurF N-terminal domain"/>
    <property type="match status" value="1"/>
</dbReference>
<dbReference type="Gene3D" id="3.90.190.20">
    <property type="entry name" value="Mur ligase, C-terminal domain"/>
    <property type="match status" value="1"/>
</dbReference>
<dbReference type="GO" id="GO:0071555">
    <property type="term" value="P:cell wall organization"/>
    <property type="evidence" value="ECO:0007669"/>
    <property type="project" value="UniProtKB-KW"/>
</dbReference>
<keyword evidence="2" id="KW-0436">Ligase</keyword>
<accession>A0A6J6CGT2</accession>
<dbReference type="InterPro" id="IPR013221">
    <property type="entry name" value="Mur_ligase_cen"/>
</dbReference>
<dbReference type="InterPro" id="IPR035911">
    <property type="entry name" value="MurE/MurF_N"/>
</dbReference>
<evidence type="ECO:0000313" key="14">
    <source>
        <dbReference type="EMBL" id="CAB4550712.1"/>
    </source>
</evidence>
<feature type="domain" description="Mur ligase C-terminal" evidence="12">
    <location>
        <begin position="325"/>
        <end position="450"/>
    </location>
</feature>
<keyword evidence="3" id="KW-0132">Cell division</keyword>
<feature type="domain" description="Mur ligase N-terminal catalytic" evidence="11">
    <location>
        <begin position="35"/>
        <end position="99"/>
    </location>
</feature>
<dbReference type="Gene3D" id="3.40.1390.10">
    <property type="entry name" value="MurE/MurF, N-terminal domain"/>
    <property type="match status" value="1"/>
</dbReference>
<evidence type="ECO:0000256" key="8">
    <source>
        <dbReference type="ARBA" id="ARBA00023306"/>
    </source>
</evidence>
<evidence type="ECO:0000259" key="12">
    <source>
        <dbReference type="Pfam" id="PF02875"/>
    </source>
</evidence>
<evidence type="ECO:0000259" key="13">
    <source>
        <dbReference type="Pfam" id="PF08245"/>
    </source>
</evidence>
<dbReference type="Pfam" id="PF01225">
    <property type="entry name" value="Mur_ligase"/>
    <property type="match status" value="1"/>
</dbReference>
<dbReference type="SUPFAM" id="SSF53623">
    <property type="entry name" value="MurD-like peptide ligases, catalytic domain"/>
    <property type="match status" value="1"/>
</dbReference>
<dbReference type="InterPro" id="IPR000713">
    <property type="entry name" value="Mur_ligase_N"/>
</dbReference>
<dbReference type="InterPro" id="IPR036565">
    <property type="entry name" value="Mur-like_cat_sf"/>
</dbReference>
<evidence type="ECO:0000256" key="10">
    <source>
        <dbReference type="ARBA" id="ARBA00031461"/>
    </source>
</evidence>
<dbReference type="NCBIfam" id="TIGR01143">
    <property type="entry name" value="murF"/>
    <property type="match status" value="1"/>
</dbReference>
<dbReference type="GO" id="GO:0009252">
    <property type="term" value="P:peptidoglycan biosynthetic process"/>
    <property type="evidence" value="ECO:0007669"/>
    <property type="project" value="UniProtKB-KW"/>
</dbReference>
<dbReference type="Pfam" id="PF08245">
    <property type="entry name" value="Mur_ligase_M"/>
    <property type="match status" value="1"/>
</dbReference>
<dbReference type="InterPro" id="IPR005863">
    <property type="entry name" value="UDP-N-AcMur_synth"/>
</dbReference>
<evidence type="ECO:0000256" key="7">
    <source>
        <dbReference type="ARBA" id="ARBA00022984"/>
    </source>
</evidence>
<dbReference type="PANTHER" id="PTHR43024:SF1">
    <property type="entry name" value="UDP-N-ACETYLMURAMOYL-TRIPEPTIDE--D-ALANYL-D-ALANINE LIGASE"/>
    <property type="match status" value="1"/>
</dbReference>
<gene>
    <name evidence="14" type="ORF">UFOPK1591_00008</name>
</gene>
<dbReference type="GO" id="GO:0008360">
    <property type="term" value="P:regulation of cell shape"/>
    <property type="evidence" value="ECO:0007669"/>
    <property type="project" value="UniProtKB-KW"/>
</dbReference>
<evidence type="ECO:0000256" key="3">
    <source>
        <dbReference type="ARBA" id="ARBA00022618"/>
    </source>
</evidence>
<organism evidence="14">
    <name type="scientific">freshwater metagenome</name>
    <dbReference type="NCBI Taxonomy" id="449393"/>
    <lineage>
        <taxon>unclassified sequences</taxon>
        <taxon>metagenomes</taxon>
        <taxon>ecological metagenomes</taxon>
    </lineage>
</organism>
<evidence type="ECO:0000256" key="4">
    <source>
        <dbReference type="ARBA" id="ARBA00022741"/>
    </source>
</evidence>
<dbReference type="EMBL" id="CAEZTD010000001">
    <property type="protein sequence ID" value="CAB4550712.1"/>
    <property type="molecule type" value="Genomic_DNA"/>
</dbReference>
<evidence type="ECO:0000256" key="9">
    <source>
        <dbReference type="ARBA" id="ARBA00023316"/>
    </source>
</evidence>
<dbReference type="PANTHER" id="PTHR43024">
    <property type="entry name" value="UDP-N-ACETYLMURAMOYL-TRIPEPTIDE--D-ALANYL-D-ALANINE LIGASE"/>
    <property type="match status" value="1"/>
</dbReference>
<dbReference type="AlphaFoldDB" id="A0A6J6CGT2"/>
<evidence type="ECO:0000256" key="5">
    <source>
        <dbReference type="ARBA" id="ARBA00022840"/>
    </source>
</evidence>
<keyword evidence="4" id="KW-0547">Nucleotide-binding</keyword>
<reference evidence="14" key="1">
    <citation type="submission" date="2020-05" db="EMBL/GenBank/DDBJ databases">
        <authorList>
            <person name="Chiriac C."/>
            <person name="Salcher M."/>
            <person name="Ghai R."/>
            <person name="Kavagutti S V."/>
        </authorList>
    </citation>
    <scope>NUCLEOTIDE SEQUENCE</scope>
</reference>
<evidence type="ECO:0000259" key="11">
    <source>
        <dbReference type="Pfam" id="PF01225"/>
    </source>
</evidence>
<keyword evidence="7" id="KW-0573">Peptidoglycan synthesis</keyword>